<organism evidence="2 3">
    <name type="scientific">Salibacterium salarium</name>
    <dbReference type="NCBI Taxonomy" id="284579"/>
    <lineage>
        <taxon>Bacteria</taxon>
        <taxon>Bacillati</taxon>
        <taxon>Bacillota</taxon>
        <taxon>Bacilli</taxon>
        <taxon>Bacillales</taxon>
        <taxon>Bacillaceae</taxon>
    </lineage>
</organism>
<dbReference type="RefSeq" id="WP_125560791.1">
    <property type="nucleotide sequence ID" value="NZ_RBVX01000038.1"/>
</dbReference>
<evidence type="ECO:0008006" key="4">
    <source>
        <dbReference type="Google" id="ProtNLM"/>
    </source>
</evidence>
<gene>
    <name evidence="2" type="ORF">D7Z54_26505</name>
</gene>
<protein>
    <recommendedName>
        <fullName evidence="4">VanZ like family protein</fullName>
    </recommendedName>
</protein>
<keyword evidence="1" id="KW-0812">Transmembrane</keyword>
<evidence type="ECO:0000313" key="3">
    <source>
        <dbReference type="Proteomes" id="UP000275076"/>
    </source>
</evidence>
<dbReference type="AlphaFoldDB" id="A0A3R9PZJ2"/>
<dbReference type="Proteomes" id="UP000275076">
    <property type="component" value="Unassembled WGS sequence"/>
</dbReference>
<dbReference type="PROSITE" id="PS51257">
    <property type="entry name" value="PROKAR_LIPOPROTEIN"/>
    <property type="match status" value="1"/>
</dbReference>
<evidence type="ECO:0000313" key="2">
    <source>
        <dbReference type="EMBL" id="RSL30391.1"/>
    </source>
</evidence>
<feature type="transmembrane region" description="Helical" evidence="1">
    <location>
        <begin position="76"/>
        <end position="95"/>
    </location>
</feature>
<keyword evidence="1" id="KW-0472">Membrane</keyword>
<feature type="transmembrane region" description="Helical" evidence="1">
    <location>
        <begin position="50"/>
        <end position="69"/>
    </location>
</feature>
<feature type="transmembrane region" description="Helical" evidence="1">
    <location>
        <begin position="12"/>
        <end position="30"/>
    </location>
</feature>
<dbReference type="OrthoDB" id="2381855at2"/>
<sequence length="133" mass="15172">MGYRWSRSRRCTHPFLSINGASLVFIIGLYACNEWYLKKETSNAFIQGYFNDMLAGWFMIAFLQIMAAVSQYDRTYVIHTFWLQLTITGAAGLFWEFAAPLYVPDSVTDPIDLAAYLAGGVIYGFLQKSLRLL</sequence>
<keyword evidence="3" id="KW-1185">Reference proteome</keyword>
<dbReference type="EMBL" id="RBVX01000038">
    <property type="protein sequence ID" value="RSL30391.1"/>
    <property type="molecule type" value="Genomic_DNA"/>
</dbReference>
<name>A0A3R9PZJ2_9BACI</name>
<evidence type="ECO:0000256" key="1">
    <source>
        <dbReference type="SAM" id="Phobius"/>
    </source>
</evidence>
<feature type="transmembrane region" description="Helical" evidence="1">
    <location>
        <begin position="107"/>
        <end position="126"/>
    </location>
</feature>
<proteinExistence type="predicted"/>
<keyword evidence="1" id="KW-1133">Transmembrane helix</keyword>
<comment type="caution">
    <text evidence="2">The sequence shown here is derived from an EMBL/GenBank/DDBJ whole genome shotgun (WGS) entry which is preliminary data.</text>
</comment>
<accession>A0A3R9PZJ2</accession>
<reference evidence="2 3" key="1">
    <citation type="submission" date="2018-10" db="EMBL/GenBank/DDBJ databases">
        <title>Draft genome sequence of Bacillus salarius IM0101, isolated from a hypersaline soil in Inner Mongolia, China.</title>
        <authorList>
            <person name="Yamprayoonswat W."/>
            <person name="Boonvisut S."/>
            <person name="Jumpathong W."/>
            <person name="Sittihan S."/>
            <person name="Ruangsuj P."/>
            <person name="Wanthongcharoen S."/>
            <person name="Thongpramul N."/>
            <person name="Pimmason S."/>
            <person name="Yu B."/>
            <person name="Yasawong M."/>
        </authorList>
    </citation>
    <scope>NUCLEOTIDE SEQUENCE [LARGE SCALE GENOMIC DNA]</scope>
    <source>
        <strain evidence="2 3">IM0101</strain>
    </source>
</reference>